<sequence length="63" mass="6820">MPTLEEQLLVTAEPGLIQDPDVLARLDRVEKLLDLLLSDEAIGNVLKGPLRVPNGSVLGKAFQ</sequence>
<evidence type="ECO:0000313" key="1">
    <source>
        <dbReference type="EMBL" id="KKK48848.1"/>
    </source>
</evidence>
<proteinExistence type="predicted"/>
<organism evidence="1">
    <name type="scientific">marine sediment metagenome</name>
    <dbReference type="NCBI Taxonomy" id="412755"/>
    <lineage>
        <taxon>unclassified sequences</taxon>
        <taxon>metagenomes</taxon>
        <taxon>ecological metagenomes</taxon>
    </lineage>
</organism>
<dbReference type="EMBL" id="LAZR01068860">
    <property type="protein sequence ID" value="KKK48848.1"/>
    <property type="molecule type" value="Genomic_DNA"/>
</dbReference>
<gene>
    <name evidence="1" type="ORF">LCGC14_3141000</name>
</gene>
<protein>
    <submittedName>
        <fullName evidence="1">Uncharacterized protein</fullName>
    </submittedName>
</protein>
<name>A0A0F8VWT1_9ZZZZ</name>
<accession>A0A0F8VWT1</accession>
<comment type="caution">
    <text evidence="1">The sequence shown here is derived from an EMBL/GenBank/DDBJ whole genome shotgun (WGS) entry which is preliminary data.</text>
</comment>
<dbReference type="AlphaFoldDB" id="A0A0F8VWT1"/>
<reference evidence="1" key="1">
    <citation type="journal article" date="2015" name="Nature">
        <title>Complex archaea that bridge the gap between prokaryotes and eukaryotes.</title>
        <authorList>
            <person name="Spang A."/>
            <person name="Saw J.H."/>
            <person name="Jorgensen S.L."/>
            <person name="Zaremba-Niedzwiedzka K."/>
            <person name="Martijn J."/>
            <person name="Lind A.E."/>
            <person name="van Eijk R."/>
            <person name="Schleper C."/>
            <person name="Guy L."/>
            <person name="Ettema T.J."/>
        </authorList>
    </citation>
    <scope>NUCLEOTIDE SEQUENCE</scope>
</reference>